<evidence type="ECO:0000313" key="3">
    <source>
        <dbReference type="Proteomes" id="UP000324222"/>
    </source>
</evidence>
<dbReference type="EMBL" id="VSRR010037537">
    <property type="protein sequence ID" value="MPC73797.1"/>
    <property type="molecule type" value="Genomic_DNA"/>
</dbReference>
<evidence type="ECO:0000256" key="1">
    <source>
        <dbReference type="SAM" id="MobiDB-lite"/>
    </source>
</evidence>
<dbReference type="Proteomes" id="UP000324222">
    <property type="component" value="Unassembled WGS sequence"/>
</dbReference>
<proteinExistence type="predicted"/>
<dbReference type="AlphaFoldDB" id="A0A5B7HX33"/>
<comment type="caution">
    <text evidence="2">The sequence shown here is derived from an EMBL/GenBank/DDBJ whole genome shotgun (WGS) entry which is preliminary data.</text>
</comment>
<accession>A0A5B7HX33</accession>
<protein>
    <submittedName>
        <fullName evidence="2">Uncharacterized protein</fullName>
    </submittedName>
</protein>
<name>A0A5B7HX33_PORTR</name>
<sequence length="112" mass="12663">MAHRVTLFTANCSHRGHHNQETNPTPLYGRSPYRPIRIPRLRAASGATSRRQVKLETTKEKKDLLPVPYLVPQAGPDSHLLPPKAVTALNQFWPKVLKNHLNFDPNKIVDGK</sequence>
<reference evidence="2 3" key="1">
    <citation type="submission" date="2019-05" db="EMBL/GenBank/DDBJ databases">
        <title>Another draft genome of Portunus trituberculatus and its Hox gene families provides insights of decapod evolution.</title>
        <authorList>
            <person name="Jeong J.-H."/>
            <person name="Song I."/>
            <person name="Kim S."/>
            <person name="Choi T."/>
            <person name="Kim D."/>
            <person name="Ryu S."/>
            <person name="Kim W."/>
        </authorList>
    </citation>
    <scope>NUCLEOTIDE SEQUENCE [LARGE SCALE GENOMIC DNA]</scope>
    <source>
        <tissue evidence="2">Muscle</tissue>
    </source>
</reference>
<evidence type="ECO:0000313" key="2">
    <source>
        <dbReference type="EMBL" id="MPC73797.1"/>
    </source>
</evidence>
<gene>
    <name evidence="2" type="ORF">E2C01_068134</name>
</gene>
<keyword evidence="3" id="KW-1185">Reference proteome</keyword>
<organism evidence="2 3">
    <name type="scientific">Portunus trituberculatus</name>
    <name type="common">Swimming crab</name>
    <name type="synonym">Neptunus trituberculatus</name>
    <dbReference type="NCBI Taxonomy" id="210409"/>
    <lineage>
        <taxon>Eukaryota</taxon>
        <taxon>Metazoa</taxon>
        <taxon>Ecdysozoa</taxon>
        <taxon>Arthropoda</taxon>
        <taxon>Crustacea</taxon>
        <taxon>Multicrustacea</taxon>
        <taxon>Malacostraca</taxon>
        <taxon>Eumalacostraca</taxon>
        <taxon>Eucarida</taxon>
        <taxon>Decapoda</taxon>
        <taxon>Pleocyemata</taxon>
        <taxon>Brachyura</taxon>
        <taxon>Eubrachyura</taxon>
        <taxon>Portunoidea</taxon>
        <taxon>Portunidae</taxon>
        <taxon>Portuninae</taxon>
        <taxon>Portunus</taxon>
    </lineage>
</organism>
<feature type="region of interest" description="Disordered" evidence="1">
    <location>
        <begin position="12"/>
        <end position="32"/>
    </location>
</feature>